<proteinExistence type="inferred from homology"/>
<keyword evidence="5" id="KW-0378">Hydrolase</keyword>
<feature type="domain" description="Glycoside hydrolase family 2 catalytic" evidence="3">
    <location>
        <begin position="286"/>
        <end position="574"/>
    </location>
</feature>
<dbReference type="Pfam" id="PF02836">
    <property type="entry name" value="Glyco_hydro_2_C"/>
    <property type="match status" value="1"/>
</dbReference>
<evidence type="ECO:0000259" key="4">
    <source>
        <dbReference type="Pfam" id="PF02837"/>
    </source>
</evidence>
<evidence type="ECO:0000313" key="6">
    <source>
        <dbReference type="Proteomes" id="UP001595998"/>
    </source>
</evidence>
<gene>
    <name evidence="5" type="ORF">ACFOZ9_00875</name>
</gene>
<evidence type="ECO:0000259" key="3">
    <source>
        <dbReference type="Pfam" id="PF02836"/>
    </source>
</evidence>
<sequence>MVSYSTHPEPLLEREAWQSLDGTWRFCFDDEAQYKHPNDVVFDREILVPYPPESQRSGIHDEGFHSVVWYSRQVTLRPEECSGRVLLHFGAVDYLATVWANGRIVAHHEGGHTPFTADITQQARAGSTVEIVVRAEDNPHDLAKPRGKQDWMREPHSIWYPRTTGIWQTVWLESVPETYLRRLTWSSDMERWQIGVGVEVAGPLPSGLTVRVRLYRDDDLLADDRYALLAPEVDRQIALTDPGIDDFRNDLLWSPRHPQLLRAEVELMVGEQVLDRVLSYTALRSVSVTGNRFLLNGRPYYLKMVLDQGYWPDSLMSATDEELRRDVELTKQLGFNGARKHQKIESPRWLYWCDVLGLLVWEEMPSPYRFTSRAVERLTTEWKEVIARDISHPCIVAWVPLNESWGVPDLPTNPSHRHYVRALYHLTKTLDPSRPVIGNDGWEHLATDMLTIHDYADDPEKLRQRYGSPDVTRLTLQMQQPADRVLTLGGFEEAGQPVIISEFGGIAYIPDHTTGWGYSQSQSEADFLGDYEALLSAIHECYGLSGFCYTQLTDTFQEKNGLLYEDRTPKANMSALAISTQGKHTAREMTIDPQLNPFGHWAAWWSKQPETSAGAGAPRPGAGSALESPGGPAPVQLSELHQD</sequence>
<dbReference type="InterPro" id="IPR008979">
    <property type="entry name" value="Galactose-bd-like_sf"/>
</dbReference>
<dbReference type="RefSeq" id="WP_380035164.1">
    <property type="nucleotide sequence ID" value="NZ_JBHSEH010000002.1"/>
</dbReference>
<organism evidence="5 6">
    <name type="scientific">Deinococcus navajonensis</name>
    <dbReference type="NCBI Taxonomy" id="309884"/>
    <lineage>
        <taxon>Bacteria</taxon>
        <taxon>Thermotogati</taxon>
        <taxon>Deinococcota</taxon>
        <taxon>Deinococci</taxon>
        <taxon>Deinococcales</taxon>
        <taxon>Deinococcaceae</taxon>
        <taxon>Deinococcus</taxon>
    </lineage>
</organism>
<dbReference type="Gene3D" id="3.20.20.80">
    <property type="entry name" value="Glycosidases"/>
    <property type="match status" value="1"/>
</dbReference>
<accession>A0ABV8XIQ0</accession>
<dbReference type="Pfam" id="PF02837">
    <property type="entry name" value="Glyco_hydro_2_N"/>
    <property type="match status" value="1"/>
</dbReference>
<comment type="similarity">
    <text evidence="1">Belongs to the glycosyl hydrolase 2 family.</text>
</comment>
<dbReference type="InterPro" id="IPR006103">
    <property type="entry name" value="Glyco_hydro_2_cat"/>
</dbReference>
<dbReference type="InterPro" id="IPR006104">
    <property type="entry name" value="Glyco_hydro_2_N"/>
</dbReference>
<feature type="domain" description="Glycosyl hydrolases family 2 sugar binding" evidence="4">
    <location>
        <begin position="66"/>
        <end position="133"/>
    </location>
</feature>
<evidence type="ECO:0000313" key="5">
    <source>
        <dbReference type="EMBL" id="MFC4424746.1"/>
    </source>
</evidence>
<protein>
    <submittedName>
        <fullName evidence="5">Glycoside hydrolase family 2 protein</fullName>
    </submittedName>
</protein>
<feature type="compositionally biased region" description="Low complexity" evidence="2">
    <location>
        <begin position="612"/>
        <end position="625"/>
    </location>
</feature>
<evidence type="ECO:0000256" key="1">
    <source>
        <dbReference type="ARBA" id="ARBA00007401"/>
    </source>
</evidence>
<dbReference type="InterPro" id="IPR051913">
    <property type="entry name" value="GH2_Domain-Containing"/>
</dbReference>
<reference evidence="6" key="1">
    <citation type="journal article" date="2019" name="Int. J. Syst. Evol. Microbiol.">
        <title>The Global Catalogue of Microorganisms (GCM) 10K type strain sequencing project: providing services to taxonomists for standard genome sequencing and annotation.</title>
        <authorList>
            <consortium name="The Broad Institute Genomics Platform"/>
            <consortium name="The Broad Institute Genome Sequencing Center for Infectious Disease"/>
            <person name="Wu L."/>
            <person name="Ma J."/>
        </authorList>
    </citation>
    <scope>NUCLEOTIDE SEQUENCE [LARGE SCALE GENOMIC DNA]</scope>
    <source>
        <strain evidence="6">CCUG 56029</strain>
    </source>
</reference>
<comment type="caution">
    <text evidence="5">The sequence shown here is derived from an EMBL/GenBank/DDBJ whole genome shotgun (WGS) entry which is preliminary data.</text>
</comment>
<feature type="region of interest" description="Disordered" evidence="2">
    <location>
        <begin position="609"/>
        <end position="643"/>
    </location>
</feature>
<name>A0ABV8XIQ0_9DEIO</name>
<dbReference type="SUPFAM" id="SSF49303">
    <property type="entry name" value="beta-Galactosidase/glucuronidase domain"/>
    <property type="match status" value="1"/>
</dbReference>
<keyword evidence="6" id="KW-1185">Reference proteome</keyword>
<dbReference type="PANTHER" id="PTHR42732:SF2">
    <property type="entry name" value="BETA-MANNOSIDASE"/>
    <property type="match status" value="1"/>
</dbReference>
<dbReference type="SUPFAM" id="SSF49785">
    <property type="entry name" value="Galactose-binding domain-like"/>
    <property type="match status" value="1"/>
</dbReference>
<dbReference type="Gene3D" id="2.60.120.260">
    <property type="entry name" value="Galactose-binding domain-like"/>
    <property type="match status" value="1"/>
</dbReference>
<dbReference type="PANTHER" id="PTHR42732">
    <property type="entry name" value="BETA-GALACTOSIDASE"/>
    <property type="match status" value="1"/>
</dbReference>
<evidence type="ECO:0000256" key="2">
    <source>
        <dbReference type="SAM" id="MobiDB-lite"/>
    </source>
</evidence>
<dbReference type="InterPro" id="IPR036156">
    <property type="entry name" value="Beta-gal/glucu_dom_sf"/>
</dbReference>
<dbReference type="InterPro" id="IPR017853">
    <property type="entry name" value="GH"/>
</dbReference>
<dbReference type="EMBL" id="JBHSEH010000002">
    <property type="protein sequence ID" value="MFC4424746.1"/>
    <property type="molecule type" value="Genomic_DNA"/>
</dbReference>
<dbReference type="SUPFAM" id="SSF51445">
    <property type="entry name" value="(Trans)glycosidases"/>
    <property type="match status" value="1"/>
</dbReference>
<dbReference type="Proteomes" id="UP001595998">
    <property type="component" value="Unassembled WGS sequence"/>
</dbReference>
<dbReference type="GO" id="GO:0016787">
    <property type="term" value="F:hydrolase activity"/>
    <property type="evidence" value="ECO:0007669"/>
    <property type="project" value="UniProtKB-KW"/>
</dbReference>